<comment type="caution">
    <text evidence="2">The sequence shown here is derived from an EMBL/GenBank/DDBJ whole genome shotgun (WGS) entry which is preliminary data.</text>
</comment>
<evidence type="ECO:0000256" key="1">
    <source>
        <dbReference type="SAM" id="MobiDB-lite"/>
    </source>
</evidence>
<protein>
    <recommendedName>
        <fullName evidence="4">THO complex subunit 1</fullName>
    </recommendedName>
</protein>
<evidence type="ECO:0008006" key="4">
    <source>
        <dbReference type="Google" id="ProtNLM"/>
    </source>
</evidence>
<feature type="region of interest" description="Disordered" evidence="1">
    <location>
        <begin position="220"/>
        <end position="240"/>
    </location>
</feature>
<dbReference type="PANTHER" id="PTHR13265:SF0">
    <property type="entry name" value="HPR1"/>
    <property type="match status" value="1"/>
</dbReference>
<dbReference type="Proteomes" id="UP000696485">
    <property type="component" value="Unassembled WGS sequence"/>
</dbReference>
<feature type="compositionally biased region" description="Low complexity" evidence="1">
    <location>
        <begin position="220"/>
        <end position="237"/>
    </location>
</feature>
<organism evidence="2 3">
    <name type="scientific">Podila minutissima</name>
    <dbReference type="NCBI Taxonomy" id="64525"/>
    <lineage>
        <taxon>Eukaryota</taxon>
        <taxon>Fungi</taxon>
        <taxon>Fungi incertae sedis</taxon>
        <taxon>Mucoromycota</taxon>
        <taxon>Mortierellomycotina</taxon>
        <taxon>Mortierellomycetes</taxon>
        <taxon>Mortierellales</taxon>
        <taxon>Mortierellaceae</taxon>
        <taxon>Podila</taxon>
    </lineage>
</organism>
<dbReference type="GO" id="GO:0006406">
    <property type="term" value="P:mRNA export from nucleus"/>
    <property type="evidence" value="ECO:0007669"/>
    <property type="project" value="TreeGrafter"/>
</dbReference>
<name>A0A9P5SW15_9FUNG</name>
<evidence type="ECO:0000313" key="3">
    <source>
        <dbReference type="Proteomes" id="UP000696485"/>
    </source>
</evidence>
<keyword evidence="3" id="KW-1185">Reference proteome</keyword>
<dbReference type="EMBL" id="JAAAUY010000008">
    <property type="protein sequence ID" value="KAF9338139.1"/>
    <property type="molecule type" value="Genomic_DNA"/>
</dbReference>
<dbReference type="AlphaFoldDB" id="A0A9P5SW15"/>
<accession>A0A9P5SW15</accession>
<dbReference type="GO" id="GO:0000445">
    <property type="term" value="C:THO complex part of transcription export complex"/>
    <property type="evidence" value="ECO:0007669"/>
    <property type="project" value="TreeGrafter"/>
</dbReference>
<reference evidence="2" key="1">
    <citation type="journal article" date="2020" name="Fungal Divers.">
        <title>Resolving the Mortierellaceae phylogeny through synthesis of multi-gene phylogenetics and phylogenomics.</title>
        <authorList>
            <person name="Vandepol N."/>
            <person name="Liber J."/>
            <person name="Desiro A."/>
            <person name="Na H."/>
            <person name="Kennedy M."/>
            <person name="Barry K."/>
            <person name="Grigoriev I.V."/>
            <person name="Miller A.N."/>
            <person name="O'Donnell K."/>
            <person name="Stajich J.E."/>
            <person name="Bonito G."/>
        </authorList>
    </citation>
    <scope>NUCLEOTIDE SEQUENCE</scope>
    <source>
        <strain evidence="2">NVP1</strain>
    </source>
</reference>
<dbReference type="InterPro" id="IPR021861">
    <property type="entry name" value="THO_THOC1"/>
</dbReference>
<dbReference type="PANTHER" id="PTHR13265">
    <property type="entry name" value="THO COMPLEX SUBUNIT 1"/>
    <property type="match status" value="1"/>
</dbReference>
<sequence length="638" mass="71312">MLPVPTFAPLLDTADAITQILTQAEEGMETVEAITSESQRTKEISRYDAAINSVLVPTLERYKPMEQAALLEAAFKLNLLTSQDRLGTRIDDLKRAVFPCLDLLLRCSELDLCDQSAPLNTIEEVLEFQTVDNSECIYGYLESRVQRLTANMTTVKGKGLTLLRLCNELLRRLSKAKNTVFCGRILMLLSNVFPLGERSGVNLKGEYNVDNITPIESDDVSVVPDLTPTPSSSSTDDSNAELMDIDEGTDVQKAAKTDSDFYKEFWGLQRYFNNPTILAHSPENMNKLKKGIEDTLARFSQVIVDPYFRKHILVQFLIMIQCLQTHSAPAKEMWATLSTPNKVFQPQWPLDEGDNKWAEEIKPKIFKALETTGVDTKDPTFVTTMHSAVEREKDWFKWKAESCQNFEKPRVTAEDIEAAKAKRQKLEDSMAPLKQKVGCATLSALWDEIEDQTFGDDSSFGTFQPPGDMTSYMSTVQYLQKKEENVRKYQPKQAPSEEESVEIEKARLWRGLRIGAENYLHIYGAQAVDPKYTINNLIADIKKDEAEEDAILANGGLPLPKAEEVVPPKIEEETPAAADKVETPTEDDITTPKADGAGTPNQGEGEDIVDSPATKDEADISTPTPMEQDPESSTPMDE</sequence>
<feature type="compositionally biased region" description="Polar residues" evidence="1">
    <location>
        <begin position="621"/>
        <end position="638"/>
    </location>
</feature>
<evidence type="ECO:0000313" key="2">
    <source>
        <dbReference type="EMBL" id="KAF9338139.1"/>
    </source>
</evidence>
<dbReference type="Pfam" id="PF11957">
    <property type="entry name" value="efThoc1"/>
    <property type="match status" value="2"/>
</dbReference>
<feature type="region of interest" description="Disordered" evidence="1">
    <location>
        <begin position="571"/>
        <end position="638"/>
    </location>
</feature>
<proteinExistence type="predicted"/>
<gene>
    <name evidence="2" type="ORF">BG006_010249</name>
</gene>